<evidence type="ECO:0000256" key="3">
    <source>
        <dbReference type="ARBA" id="ARBA00005513"/>
    </source>
</evidence>
<protein>
    <recommendedName>
        <fullName evidence="15">ATP synthase YMF19-like N-terminal domain-containing protein</fullName>
    </recommendedName>
</protein>
<keyword evidence="9" id="KW-0406">Ion transport</keyword>
<feature type="coiled-coil region" evidence="12">
    <location>
        <begin position="50"/>
        <end position="110"/>
    </location>
</feature>
<evidence type="ECO:0000256" key="7">
    <source>
        <dbReference type="ARBA" id="ARBA00022781"/>
    </source>
</evidence>
<keyword evidence="5" id="KW-0138">CF(0)</keyword>
<dbReference type="GO" id="GO:0045259">
    <property type="term" value="C:proton-transporting ATP synthase complex"/>
    <property type="evidence" value="ECO:0007669"/>
    <property type="project" value="UniProtKB-KW"/>
</dbReference>
<evidence type="ECO:0000256" key="6">
    <source>
        <dbReference type="ARBA" id="ARBA00022692"/>
    </source>
</evidence>
<dbReference type="PANTHER" id="PTHR33445">
    <property type="entry name" value="ATP SYNTHASE SUBUNIT B', CHLOROPLASTIC"/>
    <property type="match status" value="1"/>
</dbReference>
<keyword evidence="4" id="KW-0813">Transport</keyword>
<accession>A0A382ZDA4</accession>
<comment type="subcellular location">
    <subcellularLocation>
        <location evidence="2">Endomembrane system</location>
    </subcellularLocation>
    <subcellularLocation>
        <location evidence="1">Membrane</location>
        <topology evidence="1">Single-pass membrane protein</topology>
    </subcellularLocation>
</comment>
<evidence type="ECO:0000256" key="4">
    <source>
        <dbReference type="ARBA" id="ARBA00022448"/>
    </source>
</evidence>
<dbReference type="PANTHER" id="PTHR33445:SF1">
    <property type="entry name" value="ATP SYNTHASE SUBUNIT B"/>
    <property type="match status" value="1"/>
</dbReference>
<keyword evidence="6 13" id="KW-0812">Transmembrane</keyword>
<dbReference type="GO" id="GO:0015986">
    <property type="term" value="P:proton motive force-driven ATP synthesis"/>
    <property type="evidence" value="ECO:0007669"/>
    <property type="project" value="InterPro"/>
</dbReference>
<evidence type="ECO:0000256" key="13">
    <source>
        <dbReference type="SAM" id="Phobius"/>
    </source>
</evidence>
<dbReference type="GO" id="GO:0012505">
    <property type="term" value="C:endomembrane system"/>
    <property type="evidence" value="ECO:0007669"/>
    <property type="project" value="UniProtKB-SubCell"/>
</dbReference>
<feature type="non-terminal residue" evidence="14">
    <location>
        <position position="127"/>
    </location>
</feature>
<keyword evidence="10 13" id="KW-0472">Membrane</keyword>
<dbReference type="InterPro" id="IPR050059">
    <property type="entry name" value="ATP_synthase_B_chain"/>
</dbReference>
<organism evidence="14">
    <name type="scientific">marine metagenome</name>
    <dbReference type="NCBI Taxonomy" id="408172"/>
    <lineage>
        <taxon>unclassified sequences</taxon>
        <taxon>metagenomes</taxon>
        <taxon>ecological metagenomes</taxon>
    </lineage>
</organism>
<evidence type="ECO:0000313" key="14">
    <source>
        <dbReference type="EMBL" id="SVD93260.1"/>
    </source>
</evidence>
<evidence type="ECO:0000256" key="5">
    <source>
        <dbReference type="ARBA" id="ARBA00022547"/>
    </source>
</evidence>
<sequence>MPQMEFADYMPQVVWLVITFATLYVLMAKLALPRITDILETRQRHLEHDLELSEKLRDEAQATLAEYDAAIVSARAETESLLAKARESIQTETQERIAELNGRLESEIRESDARIRHAMSQAMDELV</sequence>
<evidence type="ECO:0008006" key="15">
    <source>
        <dbReference type="Google" id="ProtNLM"/>
    </source>
</evidence>
<evidence type="ECO:0000256" key="12">
    <source>
        <dbReference type="SAM" id="Coils"/>
    </source>
</evidence>
<evidence type="ECO:0000256" key="8">
    <source>
        <dbReference type="ARBA" id="ARBA00022989"/>
    </source>
</evidence>
<evidence type="ECO:0000256" key="2">
    <source>
        <dbReference type="ARBA" id="ARBA00004308"/>
    </source>
</evidence>
<dbReference type="EMBL" id="UINC01182828">
    <property type="protein sequence ID" value="SVD93260.1"/>
    <property type="molecule type" value="Genomic_DNA"/>
</dbReference>
<dbReference type="AlphaFoldDB" id="A0A382ZDA4"/>
<dbReference type="Pfam" id="PF00430">
    <property type="entry name" value="ATP-synt_B"/>
    <property type="match status" value="1"/>
</dbReference>
<evidence type="ECO:0000256" key="10">
    <source>
        <dbReference type="ARBA" id="ARBA00023136"/>
    </source>
</evidence>
<dbReference type="GO" id="GO:0046961">
    <property type="term" value="F:proton-transporting ATPase activity, rotational mechanism"/>
    <property type="evidence" value="ECO:0007669"/>
    <property type="project" value="TreeGrafter"/>
</dbReference>
<keyword evidence="12" id="KW-0175">Coiled coil</keyword>
<evidence type="ECO:0000256" key="9">
    <source>
        <dbReference type="ARBA" id="ARBA00023065"/>
    </source>
</evidence>
<proteinExistence type="inferred from homology"/>
<name>A0A382ZDA4_9ZZZZ</name>
<keyword evidence="7" id="KW-0375">Hydrogen ion transport</keyword>
<feature type="transmembrane region" description="Helical" evidence="13">
    <location>
        <begin position="12"/>
        <end position="32"/>
    </location>
</feature>
<reference evidence="14" key="1">
    <citation type="submission" date="2018-05" db="EMBL/GenBank/DDBJ databases">
        <authorList>
            <person name="Lanie J.A."/>
            <person name="Ng W.-L."/>
            <person name="Kazmierczak K.M."/>
            <person name="Andrzejewski T.M."/>
            <person name="Davidsen T.M."/>
            <person name="Wayne K.J."/>
            <person name="Tettelin H."/>
            <person name="Glass J.I."/>
            <person name="Rusch D."/>
            <person name="Podicherti R."/>
            <person name="Tsui H.-C.T."/>
            <person name="Winkler M.E."/>
        </authorList>
    </citation>
    <scope>NUCLEOTIDE SEQUENCE</scope>
</reference>
<evidence type="ECO:0000256" key="11">
    <source>
        <dbReference type="ARBA" id="ARBA00025198"/>
    </source>
</evidence>
<comment type="function">
    <text evidence="11">F(1)F(0) ATP synthase produces ATP from ADP in the presence of a proton or sodium gradient. F-type ATPases consist of two structural domains, F(1) containing the extramembraneous catalytic core and F(0) containing the membrane proton channel, linked together by a central stalk and a peripheral stalk. During catalysis, ATP synthesis in the catalytic domain of F(1) is coupled via a rotary mechanism of the central stalk subunits to proton translocation.</text>
</comment>
<gene>
    <name evidence="14" type="ORF">METZ01_LOCUS446114</name>
</gene>
<dbReference type="CDD" id="cd06503">
    <property type="entry name" value="ATP-synt_Fo_b"/>
    <property type="match status" value="1"/>
</dbReference>
<dbReference type="InterPro" id="IPR002146">
    <property type="entry name" value="ATP_synth_b/b'su_bac/chlpt"/>
</dbReference>
<evidence type="ECO:0000256" key="1">
    <source>
        <dbReference type="ARBA" id="ARBA00004167"/>
    </source>
</evidence>
<keyword evidence="8 13" id="KW-1133">Transmembrane helix</keyword>
<comment type="similarity">
    <text evidence="3">Belongs to the ATPase B chain family.</text>
</comment>